<organism evidence="1 2">
    <name type="scientific">Timema podura</name>
    <name type="common">Walking stick</name>
    <dbReference type="NCBI Taxonomy" id="61482"/>
    <lineage>
        <taxon>Eukaryota</taxon>
        <taxon>Metazoa</taxon>
        <taxon>Ecdysozoa</taxon>
        <taxon>Arthropoda</taxon>
        <taxon>Hexapoda</taxon>
        <taxon>Insecta</taxon>
        <taxon>Pterygota</taxon>
        <taxon>Neoptera</taxon>
        <taxon>Polyneoptera</taxon>
        <taxon>Phasmatodea</taxon>
        <taxon>Timematodea</taxon>
        <taxon>Timematoidea</taxon>
        <taxon>Timematidae</taxon>
        <taxon>Timema</taxon>
    </lineage>
</organism>
<evidence type="ECO:0000313" key="1">
    <source>
        <dbReference type="EMBL" id="CAG2066066.1"/>
    </source>
</evidence>
<dbReference type="Proteomes" id="UP001153148">
    <property type="component" value="Unassembled WGS sequence"/>
</dbReference>
<reference evidence="1" key="1">
    <citation type="submission" date="2021-03" db="EMBL/GenBank/DDBJ databases">
        <authorList>
            <person name="Tran Van P."/>
        </authorList>
    </citation>
    <scope>NUCLEOTIDE SEQUENCE</scope>
</reference>
<keyword evidence="2" id="KW-1185">Reference proteome</keyword>
<proteinExistence type="predicted"/>
<accession>A0ABN7PE53</accession>
<dbReference type="EMBL" id="CAJPIN010050068">
    <property type="protein sequence ID" value="CAG2066066.1"/>
    <property type="molecule type" value="Genomic_DNA"/>
</dbReference>
<name>A0ABN7PE53_TIMPD</name>
<evidence type="ECO:0000313" key="2">
    <source>
        <dbReference type="Proteomes" id="UP001153148"/>
    </source>
</evidence>
<comment type="caution">
    <text evidence="1">The sequence shown here is derived from an EMBL/GenBank/DDBJ whole genome shotgun (WGS) entry which is preliminary data.</text>
</comment>
<protein>
    <submittedName>
        <fullName evidence="1">Uncharacterized protein</fullName>
    </submittedName>
</protein>
<sequence length="18" mass="2147">MMIVIQSIKMRKRLTAVK</sequence>
<gene>
    <name evidence="1" type="ORF">TPAB3V08_LOCUS13009</name>
</gene>